<protein>
    <submittedName>
        <fullName evidence="1">Uncharacterized protein</fullName>
    </submittedName>
</protein>
<dbReference type="Proteomes" id="UP000321331">
    <property type="component" value="Unassembled WGS sequence"/>
</dbReference>
<name>A0A5C6SH97_FUSOC</name>
<evidence type="ECO:0000313" key="1">
    <source>
        <dbReference type="EMBL" id="TXB97836.1"/>
    </source>
</evidence>
<accession>A0A5C6SH97</accession>
<organism evidence="1 2">
    <name type="scientific">Fusarium oxysporum f. sp. cubense</name>
    <dbReference type="NCBI Taxonomy" id="61366"/>
    <lineage>
        <taxon>Eukaryota</taxon>
        <taxon>Fungi</taxon>
        <taxon>Dikarya</taxon>
        <taxon>Ascomycota</taxon>
        <taxon>Pezizomycotina</taxon>
        <taxon>Sordariomycetes</taxon>
        <taxon>Hypocreomycetidae</taxon>
        <taxon>Hypocreales</taxon>
        <taxon>Nectriaceae</taxon>
        <taxon>Fusarium</taxon>
        <taxon>Fusarium oxysporum species complex</taxon>
    </lineage>
</organism>
<dbReference type="AlphaFoldDB" id="A0A5C6SH97"/>
<comment type="caution">
    <text evidence="1">The sequence shown here is derived from an EMBL/GenBank/DDBJ whole genome shotgun (WGS) entry which is preliminary data.</text>
</comment>
<evidence type="ECO:0000313" key="2">
    <source>
        <dbReference type="Proteomes" id="UP000321331"/>
    </source>
</evidence>
<gene>
    <name evidence="1" type="ORF">FocTR4_00017117</name>
</gene>
<sequence length="143" mass="17123">MQVREWEVVAGYERTECSHGWLGWGRFGMIQQPRLNRAGFARGSANSIFMSGYRSLTAMQGAWQPFEYRLSKSKVGRMWLEHFLKHFLLKHFLKHLLKHFLKHFLLKHFLKHFLLNHFLKHFLKHFLTKHPDNLGLAQLHLCD</sequence>
<proteinExistence type="predicted"/>
<reference evidence="1 2" key="1">
    <citation type="submission" date="2019-07" db="EMBL/GenBank/DDBJ databases">
        <title>The First High-Quality Draft Genome Sequence of the Causal Agent of the Current Panama Disease Epidemic.</title>
        <authorList>
            <person name="Warmington R.J."/>
            <person name="Kay W."/>
            <person name="Jeffries A."/>
            <person name="Bebber D."/>
            <person name="Moore K."/>
            <person name="Studholme D.J."/>
        </authorList>
    </citation>
    <scope>NUCLEOTIDE SEQUENCE [LARGE SCALE GENOMIC DNA]</scope>
    <source>
        <strain evidence="1 2">TR4</strain>
    </source>
</reference>
<dbReference type="EMBL" id="VMNF01000013">
    <property type="protein sequence ID" value="TXB97836.1"/>
    <property type="molecule type" value="Genomic_DNA"/>
</dbReference>